<name>A0A5N5NEY4_9ROSI</name>
<evidence type="ECO:0000313" key="2">
    <source>
        <dbReference type="EMBL" id="KAB5565243.1"/>
    </source>
</evidence>
<evidence type="ECO:0000313" key="3">
    <source>
        <dbReference type="Proteomes" id="UP000326939"/>
    </source>
</evidence>
<proteinExistence type="predicted"/>
<keyword evidence="3" id="KW-1185">Reference proteome</keyword>
<organism evidence="2 3">
    <name type="scientific">Salix brachista</name>
    <dbReference type="NCBI Taxonomy" id="2182728"/>
    <lineage>
        <taxon>Eukaryota</taxon>
        <taxon>Viridiplantae</taxon>
        <taxon>Streptophyta</taxon>
        <taxon>Embryophyta</taxon>
        <taxon>Tracheophyta</taxon>
        <taxon>Spermatophyta</taxon>
        <taxon>Magnoliopsida</taxon>
        <taxon>eudicotyledons</taxon>
        <taxon>Gunneridae</taxon>
        <taxon>Pentapetalae</taxon>
        <taxon>rosids</taxon>
        <taxon>fabids</taxon>
        <taxon>Malpighiales</taxon>
        <taxon>Salicaceae</taxon>
        <taxon>Saliceae</taxon>
        <taxon>Salix</taxon>
    </lineage>
</organism>
<dbReference type="EMBL" id="VDCV01000003">
    <property type="protein sequence ID" value="KAB5565243.1"/>
    <property type="molecule type" value="Genomic_DNA"/>
</dbReference>
<sequence>MGDFNATLKASDSSGGDPNWVGHRLSTKLTLVKAHLIVWHRNNRSGISGRVVKAKEDWSTAQIQLDNDPQSEEFKEAERAAAINFNQLSRDEEAYYKQKSRINWLTLGDRNTTFFHRSMRHRHARNRISSLVDKDGILIDDPDKMGEGFQQQAHDGEYAQGGGHEDYKNSAAQPQQAHPGESAFGMELVAWLSCGLLGLFSRLGFGAPDSFARLL</sequence>
<dbReference type="AlphaFoldDB" id="A0A5N5NEY4"/>
<reference evidence="3" key="1">
    <citation type="journal article" date="2019" name="Gigascience">
        <title>De novo genome assembly of the endangered Acer yangbiense, a plant species with extremely small populations endemic to Yunnan Province, China.</title>
        <authorList>
            <person name="Yang J."/>
            <person name="Wariss H.M."/>
            <person name="Tao L."/>
            <person name="Zhang R."/>
            <person name="Yun Q."/>
            <person name="Hollingsworth P."/>
            <person name="Dao Z."/>
            <person name="Luo G."/>
            <person name="Guo H."/>
            <person name="Ma Y."/>
            <person name="Sun W."/>
        </authorList>
    </citation>
    <scope>NUCLEOTIDE SEQUENCE [LARGE SCALE GENOMIC DNA]</scope>
    <source>
        <strain evidence="3">cv. br00</strain>
    </source>
</reference>
<protein>
    <submittedName>
        <fullName evidence="2">Uncharacterized protein</fullName>
    </submittedName>
</protein>
<accession>A0A5N5NEY4</accession>
<gene>
    <name evidence="2" type="ORF">DKX38_005297</name>
</gene>
<evidence type="ECO:0000256" key="1">
    <source>
        <dbReference type="SAM" id="MobiDB-lite"/>
    </source>
</evidence>
<dbReference type="Proteomes" id="UP000326939">
    <property type="component" value="Chromosome 3"/>
</dbReference>
<comment type="caution">
    <text evidence="2">The sequence shown here is derived from an EMBL/GenBank/DDBJ whole genome shotgun (WGS) entry which is preliminary data.</text>
</comment>
<feature type="region of interest" description="Disordered" evidence="1">
    <location>
        <begin position="155"/>
        <end position="178"/>
    </location>
</feature>